<dbReference type="AlphaFoldDB" id="A0A182FR92"/>
<evidence type="ECO:0000256" key="8">
    <source>
        <dbReference type="ARBA" id="ARBA00023180"/>
    </source>
</evidence>
<evidence type="ECO:0000256" key="4">
    <source>
        <dbReference type="ARBA" id="ARBA00022475"/>
    </source>
</evidence>
<dbReference type="PANTHER" id="PTHR11923:SF93">
    <property type="entry name" value="GH07959P-RELATED"/>
    <property type="match status" value="1"/>
</dbReference>
<evidence type="ECO:0000256" key="6">
    <source>
        <dbReference type="ARBA" id="ARBA00022989"/>
    </source>
</evidence>
<evidence type="ECO:0000256" key="2">
    <source>
        <dbReference type="ARBA" id="ARBA00004236"/>
    </source>
</evidence>
<evidence type="ECO:0000256" key="5">
    <source>
        <dbReference type="ARBA" id="ARBA00022692"/>
    </source>
</evidence>
<evidence type="ECO:0000256" key="1">
    <source>
        <dbReference type="ARBA" id="ARBA00003156"/>
    </source>
</evidence>
<keyword evidence="10" id="KW-1185">Reference proteome</keyword>
<accession>A0A182FR92</accession>
<comment type="function">
    <text evidence="1">Plays an olfactory role that is not restricted to pheromone sensitivity.</text>
</comment>
<keyword evidence="4" id="KW-1003">Cell membrane</keyword>
<evidence type="ECO:0000313" key="9">
    <source>
        <dbReference type="EnsemblMetazoa" id="AALB009068-PA"/>
    </source>
</evidence>
<sequence>MATDQPQAVIEALRHLTAVETSIKGLIVELESERIMDVIMARVKASVLDVLWRDGCALLQRIEAHTGPHPRRGTFTDLYIAARTDLERLMGSSFDATWGASKRDQRNPYAWASSTIKSAYSTARKPTTTMLVKEFCNRRCILTSAGLLLIASGTFFILFFPVIFTDILHEELKLRPNSRGYDAWVAPPFPLAMDVYFFNWTNPEDITNHSTKPILEELGPYRFIEHPTKVDIKWHDANSTVSFRKKSIYYFDEEGSNGSLDDMISTINIVAVSAASTAKYWGYLKQKGVSMGFTLYDQQINVVKTAGELLFDGYEDNMVLMGKHMFQDVEIPFDRVGWFYTRNNSADLIGHYNMHTGVDDITKLGSMAEWNYKPRTEFFKDGCGMLNGSAGELYPPGLSKDKPVELFTPDMCRSLPLDFEEEVTVHGVKAYKYSGGQRAVDNGTLYPETACFSSGEIVPSGVLNISSCRFGTPVFVSFPHYYGADPYYLDQVEGLAPTKDKHQFFMALEPTTSVPLDVAARLQLNIMIEPYENVGIFSGVKRVFLPVLWFEQHVIMPPELTGDIAFALTIPSIVRVSGIVMCVCGIAMLFWLPLERMIFRGRRVVAIGNKPPPSGAFNGVHAFANGAEKGLLHAAEKNGKPITTLLLEKKEKQPLPECVADKHAAAECFPLIDGKGATIVKS</sequence>
<dbReference type="VEuPathDB" id="VectorBase:AALB20_026889"/>
<organism evidence="9 10">
    <name type="scientific">Anopheles albimanus</name>
    <name type="common">New world malaria mosquito</name>
    <dbReference type="NCBI Taxonomy" id="7167"/>
    <lineage>
        <taxon>Eukaryota</taxon>
        <taxon>Metazoa</taxon>
        <taxon>Ecdysozoa</taxon>
        <taxon>Arthropoda</taxon>
        <taxon>Hexapoda</taxon>
        <taxon>Insecta</taxon>
        <taxon>Pterygota</taxon>
        <taxon>Neoptera</taxon>
        <taxon>Endopterygota</taxon>
        <taxon>Diptera</taxon>
        <taxon>Nematocera</taxon>
        <taxon>Culicoidea</taxon>
        <taxon>Culicidae</taxon>
        <taxon>Anophelinae</taxon>
        <taxon>Anopheles</taxon>
    </lineage>
</organism>
<keyword evidence="7" id="KW-0472">Membrane</keyword>
<evidence type="ECO:0000313" key="10">
    <source>
        <dbReference type="Proteomes" id="UP000069272"/>
    </source>
</evidence>
<dbReference type="VEuPathDB" id="VectorBase:AALB009068"/>
<dbReference type="GO" id="GO:0005886">
    <property type="term" value="C:plasma membrane"/>
    <property type="evidence" value="ECO:0007669"/>
    <property type="project" value="UniProtKB-SubCell"/>
</dbReference>
<comment type="subcellular location">
    <subcellularLocation>
        <location evidence="2">Cell membrane</location>
    </subcellularLocation>
</comment>
<dbReference type="STRING" id="7167.A0A182FR92"/>
<keyword evidence="8" id="KW-0325">Glycoprotein</keyword>
<keyword evidence="6" id="KW-1133">Transmembrane helix</keyword>
<name>A0A182FR92_ANOAL</name>
<comment type="similarity">
    <text evidence="3">Belongs to the CD36 family.</text>
</comment>
<proteinExistence type="inferred from homology"/>
<protein>
    <submittedName>
        <fullName evidence="9">Uncharacterized protein</fullName>
    </submittedName>
</protein>
<dbReference type="InterPro" id="IPR002159">
    <property type="entry name" value="CD36_fam"/>
</dbReference>
<reference evidence="9" key="2">
    <citation type="submission" date="2022-08" db="UniProtKB">
        <authorList>
            <consortium name="EnsemblMetazoa"/>
        </authorList>
    </citation>
    <scope>IDENTIFICATION</scope>
    <source>
        <strain evidence="9">STECLA/ALBI9_A</strain>
    </source>
</reference>
<evidence type="ECO:0000256" key="3">
    <source>
        <dbReference type="ARBA" id="ARBA00010532"/>
    </source>
</evidence>
<reference evidence="9 10" key="1">
    <citation type="journal article" date="2017" name="G3 (Bethesda)">
        <title>The Physical Genome Mapping of Anopheles albimanus Corrected Scaffold Misassemblies and Identified Interarm Rearrangements in Genus Anopheles.</title>
        <authorList>
            <person name="Artemov G.N."/>
            <person name="Peery A.N."/>
            <person name="Jiang X."/>
            <person name="Tu Z."/>
            <person name="Stegniy V.N."/>
            <person name="Sharakhova M.V."/>
            <person name="Sharakhov I.V."/>
        </authorList>
    </citation>
    <scope>NUCLEOTIDE SEQUENCE [LARGE SCALE GENOMIC DNA]</scope>
    <source>
        <strain evidence="9 10">ALBI9_A</strain>
    </source>
</reference>
<dbReference type="GO" id="GO:0005737">
    <property type="term" value="C:cytoplasm"/>
    <property type="evidence" value="ECO:0007669"/>
    <property type="project" value="TreeGrafter"/>
</dbReference>
<evidence type="ECO:0000256" key="7">
    <source>
        <dbReference type="ARBA" id="ARBA00023136"/>
    </source>
</evidence>
<keyword evidence="5" id="KW-0812">Transmembrane</keyword>
<dbReference type="GO" id="GO:0005044">
    <property type="term" value="F:scavenger receptor activity"/>
    <property type="evidence" value="ECO:0007669"/>
    <property type="project" value="TreeGrafter"/>
</dbReference>
<dbReference type="PANTHER" id="PTHR11923">
    <property type="entry name" value="SCAVENGER RECEPTOR CLASS B TYPE-1 SR-B1"/>
    <property type="match status" value="1"/>
</dbReference>
<dbReference type="EnsemblMetazoa" id="AALB009068-RA">
    <property type="protein sequence ID" value="AALB009068-PA"/>
    <property type="gene ID" value="AALB009068"/>
</dbReference>
<dbReference type="Pfam" id="PF01130">
    <property type="entry name" value="CD36"/>
    <property type="match status" value="1"/>
</dbReference>
<dbReference type="Proteomes" id="UP000069272">
    <property type="component" value="Chromosome 2R"/>
</dbReference>
<dbReference type="PRINTS" id="PR01609">
    <property type="entry name" value="CD36FAMILY"/>
</dbReference>